<dbReference type="AlphaFoldDB" id="A0AAE0LX43"/>
<protein>
    <submittedName>
        <fullName evidence="1">Uncharacterized protein</fullName>
    </submittedName>
</protein>
<dbReference type="GeneID" id="87837094"/>
<dbReference type="Proteomes" id="UP001278766">
    <property type="component" value="Unassembled WGS sequence"/>
</dbReference>
<accession>A0AAE0LX43</accession>
<sequence>MRRRRYGRTGVLRKARSFSRLDCESLGCGNPLTASLLPRIAPEGSDYPRATGTAGTTQNKAAYCVLVFCASCHNVHLDRPFAETVFDIPLSVSWRGSFGMMESVEKGPPHCKRIPLNHVSIPLGPGTEALAIRGQDAQCAGWTDRLALRRGSAKQPLRIQSCPHMPRNIRRKEAHFMKGNWLSEAAMFRERDAVELFVIAICRRQ</sequence>
<organism evidence="1 2">
    <name type="scientific">Chaetomium fimeti</name>
    <dbReference type="NCBI Taxonomy" id="1854472"/>
    <lineage>
        <taxon>Eukaryota</taxon>
        <taxon>Fungi</taxon>
        <taxon>Dikarya</taxon>
        <taxon>Ascomycota</taxon>
        <taxon>Pezizomycotina</taxon>
        <taxon>Sordariomycetes</taxon>
        <taxon>Sordariomycetidae</taxon>
        <taxon>Sordariales</taxon>
        <taxon>Chaetomiaceae</taxon>
        <taxon>Chaetomium</taxon>
    </lineage>
</organism>
<dbReference type="RefSeq" id="XP_062663458.1">
    <property type="nucleotide sequence ID" value="XM_062800146.1"/>
</dbReference>
<dbReference type="EMBL" id="JAUEPN010000001">
    <property type="protein sequence ID" value="KAK3299944.1"/>
    <property type="molecule type" value="Genomic_DNA"/>
</dbReference>
<proteinExistence type="predicted"/>
<evidence type="ECO:0000313" key="1">
    <source>
        <dbReference type="EMBL" id="KAK3299944.1"/>
    </source>
</evidence>
<keyword evidence="2" id="KW-1185">Reference proteome</keyword>
<evidence type="ECO:0000313" key="2">
    <source>
        <dbReference type="Proteomes" id="UP001278766"/>
    </source>
</evidence>
<name>A0AAE0LX43_9PEZI</name>
<gene>
    <name evidence="1" type="ORF">B0H64DRAFT_3103</name>
</gene>
<comment type="caution">
    <text evidence="1">The sequence shown here is derived from an EMBL/GenBank/DDBJ whole genome shotgun (WGS) entry which is preliminary data.</text>
</comment>
<reference evidence="1" key="1">
    <citation type="journal article" date="2023" name="Mol. Phylogenet. Evol.">
        <title>Genome-scale phylogeny and comparative genomics of the fungal order Sordariales.</title>
        <authorList>
            <person name="Hensen N."/>
            <person name="Bonometti L."/>
            <person name="Westerberg I."/>
            <person name="Brannstrom I.O."/>
            <person name="Guillou S."/>
            <person name="Cros-Aarteil S."/>
            <person name="Calhoun S."/>
            <person name="Haridas S."/>
            <person name="Kuo A."/>
            <person name="Mondo S."/>
            <person name="Pangilinan J."/>
            <person name="Riley R."/>
            <person name="LaButti K."/>
            <person name="Andreopoulos B."/>
            <person name="Lipzen A."/>
            <person name="Chen C."/>
            <person name="Yan M."/>
            <person name="Daum C."/>
            <person name="Ng V."/>
            <person name="Clum A."/>
            <person name="Steindorff A."/>
            <person name="Ohm R.A."/>
            <person name="Martin F."/>
            <person name="Silar P."/>
            <person name="Natvig D.O."/>
            <person name="Lalanne C."/>
            <person name="Gautier V."/>
            <person name="Ament-Velasquez S.L."/>
            <person name="Kruys A."/>
            <person name="Hutchinson M.I."/>
            <person name="Powell A.J."/>
            <person name="Barry K."/>
            <person name="Miller A.N."/>
            <person name="Grigoriev I.V."/>
            <person name="Debuchy R."/>
            <person name="Gladieux P."/>
            <person name="Hiltunen Thoren M."/>
            <person name="Johannesson H."/>
        </authorList>
    </citation>
    <scope>NUCLEOTIDE SEQUENCE</scope>
    <source>
        <strain evidence="1">CBS 168.71</strain>
    </source>
</reference>
<reference evidence="1" key="2">
    <citation type="submission" date="2023-06" db="EMBL/GenBank/DDBJ databases">
        <authorList>
            <consortium name="Lawrence Berkeley National Laboratory"/>
            <person name="Haridas S."/>
            <person name="Hensen N."/>
            <person name="Bonometti L."/>
            <person name="Westerberg I."/>
            <person name="Brannstrom I.O."/>
            <person name="Guillou S."/>
            <person name="Cros-Aarteil S."/>
            <person name="Calhoun S."/>
            <person name="Kuo A."/>
            <person name="Mondo S."/>
            <person name="Pangilinan J."/>
            <person name="Riley R."/>
            <person name="Labutti K."/>
            <person name="Andreopoulos B."/>
            <person name="Lipzen A."/>
            <person name="Chen C."/>
            <person name="Yanf M."/>
            <person name="Daum C."/>
            <person name="Ng V."/>
            <person name="Clum A."/>
            <person name="Steindorff A."/>
            <person name="Ohm R."/>
            <person name="Martin F."/>
            <person name="Silar P."/>
            <person name="Natvig D."/>
            <person name="Lalanne C."/>
            <person name="Gautier V."/>
            <person name="Ament-Velasquez S.L."/>
            <person name="Kruys A."/>
            <person name="Hutchinson M.I."/>
            <person name="Powell A.J."/>
            <person name="Barry K."/>
            <person name="Miller A.N."/>
            <person name="Grigoriev I.V."/>
            <person name="Debuchy R."/>
            <person name="Gladieux P."/>
            <person name="Thoren M.H."/>
            <person name="Johannesson H."/>
        </authorList>
    </citation>
    <scope>NUCLEOTIDE SEQUENCE</scope>
    <source>
        <strain evidence="1">CBS 168.71</strain>
    </source>
</reference>